<sequence>MRKKMIIMSFLSVSAVGFQMPILAAESASSTNTASFNLVSPKESLTIVADDLSFRTSTITANDLVTTSSTNLKINIQEISGNAPGWSLTAQLGDFVNSDSSKVIKGTQLFYPNVTPTTTTIGDTSSIQPKSVGMEKAFSDGVSEGQVINGGGDPVTIADAAKGTGYGSWTFNYAMDSVELKIPAGNLADAYTANLTYTLADKPTTAGAS</sequence>
<dbReference type="OrthoDB" id="2356942at2"/>
<name>A0A1J0A7X6_9ENTE</name>
<reference evidence="3 4" key="1">
    <citation type="submission" date="2016-09" db="EMBL/GenBank/DDBJ databases">
        <title>Vagococcus teuberi sp. nov., isolated from the Malian artisanal sour milk fene.</title>
        <authorList>
            <person name="Wullschleger S."/>
            <person name="Seifert C."/>
            <person name="Baumgartner S."/>
            <person name="Lacroix C."/>
            <person name="Bonfoh B."/>
            <person name="Stevens M.J."/>
            <person name="Meile L."/>
        </authorList>
    </citation>
    <scope>NUCLEOTIDE SEQUENCE [LARGE SCALE GENOMIC DNA]</scope>
    <source>
        <strain evidence="3 4">DSM 21459</strain>
    </source>
</reference>
<feature type="domain" description="WxL" evidence="2">
    <location>
        <begin position="66"/>
        <end position="203"/>
    </location>
</feature>
<evidence type="ECO:0000259" key="2">
    <source>
        <dbReference type="Pfam" id="PF13731"/>
    </source>
</evidence>
<dbReference type="InterPro" id="IPR027994">
    <property type="entry name" value="WxL_dom"/>
</dbReference>
<dbReference type="RefSeq" id="WP_071457649.1">
    <property type="nucleotide sequence ID" value="NZ_CP017267.1"/>
</dbReference>
<dbReference type="EMBL" id="CP017267">
    <property type="protein sequence ID" value="APB32040.1"/>
    <property type="molecule type" value="Genomic_DNA"/>
</dbReference>
<keyword evidence="1" id="KW-0732">Signal</keyword>
<protein>
    <recommendedName>
        <fullName evidence="2">WxL domain-containing protein</fullName>
    </recommendedName>
</protein>
<evidence type="ECO:0000313" key="4">
    <source>
        <dbReference type="Proteomes" id="UP000191200"/>
    </source>
</evidence>
<feature type="signal peptide" evidence="1">
    <location>
        <begin position="1"/>
        <end position="24"/>
    </location>
</feature>
<dbReference type="Pfam" id="PF13731">
    <property type="entry name" value="WxL"/>
    <property type="match status" value="1"/>
</dbReference>
<organism evidence="3 4">
    <name type="scientific">Vagococcus teuberi</name>
    <dbReference type="NCBI Taxonomy" id="519472"/>
    <lineage>
        <taxon>Bacteria</taxon>
        <taxon>Bacillati</taxon>
        <taxon>Bacillota</taxon>
        <taxon>Bacilli</taxon>
        <taxon>Lactobacillales</taxon>
        <taxon>Enterococcaceae</taxon>
        <taxon>Vagococcus</taxon>
    </lineage>
</organism>
<evidence type="ECO:0000313" key="3">
    <source>
        <dbReference type="EMBL" id="APB32040.1"/>
    </source>
</evidence>
<dbReference type="STRING" id="519472.BHY08_09605"/>
<dbReference type="KEGG" id="vte:BHY08_09605"/>
<keyword evidence="4" id="KW-1185">Reference proteome</keyword>
<dbReference type="AlphaFoldDB" id="A0A1J0A7X6"/>
<feature type="chain" id="PRO_5009608653" description="WxL domain-containing protein" evidence="1">
    <location>
        <begin position="25"/>
        <end position="209"/>
    </location>
</feature>
<dbReference type="Proteomes" id="UP000191200">
    <property type="component" value="Chromosome"/>
</dbReference>
<proteinExistence type="predicted"/>
<gene>
    <name evidence="3" type="ORF">BHY08_09605</name>
</gene>
<accession>A0A1J0A7X6</accession>
<evidence type="ECO:0000256" key="1">
    <source>
        <dbReference type="SAM" id="SignalP"/>
    </source>
</evidence>